<dbReference type="InterPro" id="IPR038322">
    <property type="entry name" value="Pex19_C_sf"/>
</dbReference>
<evidence type="ECO:0000313" key="3">
    <source>
        <dbReference type="EMBL" id="KAA0158707.1"/>
    </source>
</evidence>
<dbReference type="EMBL" id="VLTL01000072">
    <property type="protein sequence ID" value="KAA0163037.1"/>
    <property type="molecule type" value="Genomic_DNA"/>
</dbReference>
<evidence type="ECO:0000313" key="8">
    <source>
        <dbReference type="Proteomes" id="UP000324907"/>
    </source>
</evidence>
<dbReference type="InterPro" id="IPR006708">
    <property type="entry name" value="Pex19"/>
</dbReference>
<reference evidence="6 7" key="1">
    <citation type="submission" date="2019-07" db="EMBL/GenBank/DDBJ databases">
        <title>Genomes of Cafeteria roenbergensis.</title>
        <authorList>
            <person name="Fischer M.G."/>
            <person name="Hackl T."/>
            <person name="Roman M."/>
        </authorList>
    </citation>
    <scope>NUCLEOTIDE SEQUENCE [LARGE SCALE GENOMIC DNA]</scope>
    <source>
        <strain evidence="2 7">BVI</strain>
        <strain evidence="3 9">Cflag</strain>
        <strain evidence="5 6">E4-10P</strain>
        <strain evidence="4 8">RCC970-E3</strain>
    </source>
</reference>
<comment type="caution">
    <text evidence="2">The sequence shown here is derived from an EMBL/GenBank/DDBJ whole genome shotgun (WGS) entry which is preliminary data.</text>
</comment>
<dbReference type="OMA" id="YEPMKEM"/>
<dbReference type="PANTHER" id="PTHR12774:SF2">
    <property type="entry name" value="PEROXISOMAL BIOGENESIS FACTOR 19"/>
    <property type="match status" value="1"/>
</dbReference>
<dbReference type="EMBL" id="VLTM01000063">
    <property type="protein sequence ID" value="KAA0158707.1"/>
    <property type="molecule type" value="Genomic_DNA"/>
</dbReference>
<sequence length="283" mass="30062">MADDMLDGIMDDVGRSPSATNADSAARRAAAAASAGSGEATGQGVAPSDVGLPSDEETRAALDKIMREIQDPEFKKTLGETLGSMGRSDDAGGMGLFGGLDGADGGEMDGNVTKTMEMLQKLAATSDGGEDARKVADDVMAGMTAEFEAMGQKEDFQAVVDNMMRQLLARDVMYEPMKQICELYPAWMAEHVDSLSKTEYENYGRQYQLFQKLVAAYETEPDNFPRLMELMHDLQETGQPPREIVTKLAPGLDVGADGLPTIPSMGEGVPAMPGMPAGACAVM</sequence>
<dbReference type="OrthoDB" id="21292at2759"/>
<dbReference type="EMBL" id="VLTO01000027">
    <property type="protein sequence ID" value="KAA0173979.1"/>
    <property type="molecule type" value="Genomic_DNA"/>
</dbReference>
<feature type="region of interest" description="Disordered" evidence="1">
    <location>
        <begin position="1"/>
        <end position="57"/>
    </location>
</feature>
<dbReference type="PANTHER" id="PTHR12774">
    <property type="entry name" value="PEROXISOMAL BIOGENESIS FACTOR 19"/>
    <property type="match status" value="1"/>
</dbReference>
<dbReference type="Proteomes" id="UP000323011">
    <property type="component" value="Unassembled WGS sequence"/>
</dbReference>
<evidence type="ECO:0000313" key="9">
    <source>
        <dbReference type="Proteomes" id="UP000325113"/>
    </source>
</evidence>
<dbReference type="Pfam" id="PF04614">
    <property type="entry name" value="Pex19"/>
    <property type="match status" value="1"/>
</dbReference>
<dbReference type="GO" id="GO:0005778">
    <property type="term" value="C:peroxisomal membrane"/>
    <property type="evidence" value="ECO:0007669"/>
    <property type="project" value="TreeGrafter"/>
</dbReference>
<dbReference type="GO" id="GO:0045046">
    <property type="term" value="P:protein import into peroxisome membrane"/>
    <property type="evidence" value="ECO:0007669"/>
    <property type="project" value="TreeGrafter"/>
</dbReference>
<keyword evidence="7" id="KW-1185">Reference proteome</keyword>
<evidence type="ECO:0000313" key="4">
    <source>
        <dbReference type="EMBL" id="KAA0163037.1"/>
    </source>
</evidence>
<dbReference type="GO" id="GO:0033328">
    <property type="term" value="F:peroxisome membrane targeting sequence binding"/>
    <property type="evidence" value="ECO:0007669"/>
    <property type="project" value="TreeGrafter"/>
</dbReference>
<dbReference type="Gene3D" id="1.20.120.900">
    <property type="entry name" value="Pex19, mPTS binding domain"/>
    <property type="match status" value="1"/>
</dbReference>
<proteinExistence type="predicted"/>
<dbReference type="EMBL" id="VLTN01000046">
    <property type="protein sequence ID" value="KAA0149098.1"/>
    <property type="molecule type" value="Genomic_DNA"/>
</dbReference>
<dbReference type="Proteomes" id="UP000324907">
    <property type="component" value="Unassembled WGS sequence"/>
</dbReference>
<evidence type="ECO:0000313" key="7">
    <source>
        <dbReference type="Proteomes" id="UP000323011"/>
    </source>
</evidence>
<dbReference type="AlphaFoldDB" id="A0A5A8C8G9"/>
<protein>
    <recommendedName>
        <fullName evidence="10">Peroxin-19</fullName>
    </recommendedName>
</protein>
<name>A0A5A8C8G9_CAFRO</name>
<organism evidence="2 7">
    <name type="scientific">Cafeteria roenbergensis</name>
    <name type="common">Marine flagellate</name>
    <dbReference type="NCBI Taxonomy" id="33653"/>
    <lineage>
        <taxon>Eukaryota</taxon>
        <taxon>Sar</taxon>
        <taxon>Stramenopiles</taxon>
        <taxon>Bigyra</taxon>
        <taxon>Opalozoa</taxon>
        <taxon>Bicosoecida</taxon>
        <taxon>Cafeteriaceae</taxon>
        <taxon>Cafeteria</taxon>
    </lineage>
</organism>
<evidence type="ECO:0008006" key="10">
    <source>
        <dbReference type="Google" id="ProtNLM"/>
    </source>
</evidence>
<feature type="compositionally biased region" description="Low complexity" evidence="1">
    <location>
        <begin position="18"/>
        <end position="44"/>
    </location>
</feature>
<evidence type="ECO:0000313" key="5">
    <source>
        <dbReference type="EMBL" id="KAA0173979.1"/>
    </source>
</evidence>
<evidence type="ECO:0000313" key="2">
    <source>
        <dbReference type="EMBL" id="KAA0149098.1"/>
    </source>
</evidence>
<feature type="compositionally biased region" description="Acidic residues" evidence="1">
    <location>
        <begin position="1"/>
        <end position="10"/>
    </location>
</feature>
<gene>
    <name evidence="5" type="ORF">FNF27_04540</name>
    <name evidence="4" type="ORF">FNF28_04427</name>
    <name evidence="2" type="ORF">FNF29_06186</name>
    <name evidence="3" type="ORF">FNF31_05233</name>
</gene>
<dbReference type="Proteomes" id="UP000322899">
    <property type="component" value="Unassembled WGS sequence"/>
</dbReference>
<evidence type="ECO:0000313" key="6">
    <source>
        <dbReference type="Proteomes" id="UP000322899"/>
    </source>
</evidence>
<accession>A0A5A8C8G9</accession>
<evidence type="ECO:0000256" key="1">
    <source>
        <dbReference type="SAM" id="MobiDB-lite"/>
    </source>
</evidence>
<dbReference type="Proteomes" id="UP000325113">
    <property type="component" value="Unassembled WGS sequence"/>
</dbReference>